<dbReference type="OrthoDB" id="9778801at2"/>
<dbReference type="EMBL" id="FNVG01000013">
    <property type="protein sequence ID" value="SEG40725.1"/>
    <property type="molecule type" value="Genomic_DNA"/>
</dbReference>
<dbReference type="Pfam" id="PF07103">
    <property type="entry name" value="DUF1365"/>
    <property type="match status" value="1"/>
</dbReference>
<proteinExistence type="predicted"/>
<gene>
    <name evidence="2" type="ORF">SAMN04488244_11353</name>
</gene>
<feature type="compositionally biased region" description="Polar residues" evidence="1">
    <location>
        <begin position="258"/>
        <end position="269"/>
    </location>
</feature>
<keyword evidence="3" id="KW-1185">Reference proteome</keyword>
<dbReference type="RefSeq" id="WP_103880953.1">
    <property type="nucleotide sequence ID" value="NZ_FNVG01000013.1"/>
</dbReference>
<dbReference type="PANTHER" id="PTHR33973">
    <property type="entry name" value="OS07G0153300 PROTEIN"/>
    <property type="match status" value="1"/>
</dbReference>
<accession>A0A1H5ZY70</accession>
<protein>
    <recommendedName>
        <fullName evidence="4">DUF1365 family protein</fullName>
    </recommendedName>
</protein>
<dbReference type="AlphaFoldDB" id="A0A1H5ZY70"/>
<evidence type="ECO:0000256" key="1">
    <source>
        <dbReference type="SAM" id="MobiDB-lite"/>
    </source>
</evidence>
<dbReference type="InterPro" id="IPR010775">
    <property type="entry name" value="DUF1365"/>
</dbReference>
<evidence type="ECO:0008006" key="4">
    <source>
        <dbReference type="Google" id="ProtNLM"/>
    </source>
</evidence>
<evidence type="ECO:0000313" key="2">
    <source>
        <dbReference type="EMBL" id="SEG40725.1"/>
    </source>
</evidence>
<sequence>MVTHSQLMVGQVDHRRYSPTTHHLAYPLFMPAIDLDELELLQQRVWGFGNRWWHWARFRREDYLGEGSLKCAVQQKVRELTGETIEGRVVAVCHLRYLGLYFSPVNFYYLYDSDDQWRYLLAEVSNTPWNERHYYAVSAEQGNNNENWSHAKAFHVSPFNPLDQEYRWKLKPLSQRFFVHLACHSSSKVFDATVSMKAQAFTTKHLLSQLVRTPIMTIKVVIGIYWHALKLWIKGTPVYDHPNNSDFQNRPPEDKTSQNEFSQHTKSKH</sequence>
<name>A0A1H5ZY70_9VIBR</name>
<reference evidence="3" key="1">
    <citation type="submission" date="2016-10" db="EMBL/GenBank/DDBJ databases">
        <authorList>
            <person name="Varghese N."/>
            <person name="Submissions S."/>
        </authorList>
    </citation>
    <scope>NUCLEOTIDE SEQUENCE [LARGE SCALE GENOMIC DNA]</scope>
    <source>
        <strain evidence="3">CGMCC 1.7062</strain>
    </source>
</reference>
<feature type="region of interest" description="Disordered" evidence="1">
    <location>
        <begin position="243"/>
        <end position="269"/>
    </location>
</feature>
<dbReference type="PANTHER" id="PTHR33973:SF4">
    <property type="entry name" value="OS07G0153300 PROTEIN"/>
    <property type="match status" value="1"/>
</dbReference>
<evidence type="ECO:0000313" key="3">
    <source>
        <dbReference type="Proteomes" id="UP000236721"/>
    </source>
</evidence>
<organism evidence="2 3">
    <name type="scientific">Vibrio hangzhouensis</name>
    <dbReference type="NCBI Taxonomy" id="462991"/>
    <lineage>
        <taxon>Bacteria</taxon>
        <taxon>Pseudomonadati</taxon>
        <taxon>Pseudomonadota</taxon>
        <taxon>Gammaproteobacteria</taxon>
        <taxon>Vibrionales</taxon>
        <taxon>Vibrionaceae</taxon>
        <taxon>Vibrio</taxon>
    </lineage>
</organism>
<dbReference type="Proteomes" id="UP000236721">
    <property type="component" value="Unassembled WGS sequence"/>
</dbReference>